<gene>
    <name evidence="2" type="ORF">FB45DRAFT_1131588</name>
</gene>
<dbReference type="EMBL" id="JARKIF010000005">
    <property type="protein sequence ID" value="KAJ7638197.1"/>
    <property type="molecule type" value="Genomic_DNA"/>
</dbReference>
<dbReference type="AlphaFoldDB" id="A0AAD7C3R2"/>
<proteinExistence type="predicted"/>
<comment type="caution">
    <text evidence="2">The sequence shown here is derived from an EMBL/GenBank/DDBJ whole genome shotgun (WGS) entry which is preliminary data.</text>
</comment>
<sequence length="252" mass="27271">GTSKYIVPRSRRLSPSRAGAGRGVRPRPRLEDSEKPEPAQAKPKPAASSQAGAGKTLMLIEHISRFLGVADVCTARGLKQCHDAFDTVSSKLDALYAQTREFRSDCASADRLSSISADRLAAAIILTYSRIAVDAKLGSRIFAETQFFPKAMALFSSPDLSVGGTVMKALQNITAQLDIAIVKEMLPFLPTILDYCETNRAGLKDGWMDDGVYVLTRCAAGVFLDDNPDPELMAQVPLPHIPSLFAKRHPPS</sequence>
<evidence type="ECO:0000313" key="2">
    <source>
        <dbReference type="EMBL" id="KAJ7638197.1"/>
    </source>
</evidence>
<feature type="compositionally biased region" description="Low complexity" evidence="1">
    <location>
        <begin position="38"/>
        <end position="51"/>
    </location>
</feature>
<accession>A0AAD7C3R2</accession>
<feature type="non-terminal residue" evidence="2">
    <location>
        <position position="252"/>
    </location>
</feature>
<keyword evidence="3" id="KW-1185">Reference proteome</keyword>
<feature type="compositionally biased region" description="Basic and acidic residues" evidence="1">
    <location>
        <begin position="28"/>
        <end position="37"/>
    </location>
</feature>
<evidence type="ECO:0000256" key="1">
    <source>
        <dbReference type="SAM" id="MobiDB-lite"/>
    </source>
</evidence>
<evidence type="ECO:0000313" key="3">
    <source>
        <dbReference type="Proteomes" id="UP001221142"/>
    </source>
</evidence>
<reference evidence="2" key="1">
    <citation type="submission" date="2023-03" db="EMBL/GenBank/DDBJ databases">
        <title>Massive genome expansion in bonnet fungi (Mycena s.s.) driven by repeated elements and novel gene families across ecological guilds.</title>
        <authorList>
            <consortium name="Lawrence Berkeley National Laboratory"/>
            <person name="Harder C.B."/>
            <person name="Miyauchi S."/>
            <person name="Viragh M."/>
            <person name="Kuo A."/>
            <person name="Thoen E."/>
            <person name="Andreopoulos B."/>
            <person name="Lu D."/>
            <person name="Skrede I."/>
            <person name="Drula E."/>
            <person name="Henrissat B."/>
            <person name="Morin E."/>
            <person name="Kohler A."/>
            <person name="Barry K."/>
            <person name="LaButti K."/>
            <person name="Morin E."/>
            <person name="Salamov A."/>
            <person name="Lipzen A."/>
            <person name="Mereny Z."/>
            <person name="Hegedus B."/>
            <person name="Baldrian P."/>
            <person name="Stursova M."/>
            <person name="Weitz H."/>
            <person name="Taylor A."/>
            <person name="Grigoriev I.V."/>
            <person name="Nagy L.G."/>
            <person name="Martin F."/>
            <person name="Kauserud H."/>
        </authorList>
    </citation>
    <scope>NUCLEOTIDE SEQUENCE</scope>
    <source>
        <strain evidence="2">9284</strain>
    </source>
</reference>
<name>A0AAD7C3R2_9AGAR</name>
<feature type="region of interest" description="Disordered" evidence="1">
    <location>
        <begin position="1"/>
        <end position="51"/>
    </location>
</feature>
<dbReference type="Proteomes" id="UP001221142">
    <property type="component" value="Unassembled WGS sequence"/>
</dbReference>
<organism evidence="2 3">
    <name type="scientific">Roridomyces roridus</name>
    <dbReference type="NCBI Taxonomy" id="1738132"/>
    <lineage>
        <taxon>Eukaryota</taxon>
        <taxon>Fungi</taxon>
        <taxon>Dikarya</taxon>
        <taxon>Basidiomycota</taxon>
        <taxon>Agaricomycotina</taxon>
        <taxon>Agaricomycetes</taxon>
        <taxon>Agaricomycetidae</taxon>
        <taxon>Agaricales</taxon>
        <taxon>Marasmiineae</taxon>
        <taxon>Mycenaceae</taxon>
        <taxon>Roridomyces</taxon>
    </lineage>
</organism>
<protein>
    <submittedName>
        <fullName evidence="2">Uncharacterized protein</fullName>
    </submittedName>
</protein>